<evidence type="ECO:0000256" key="6">
    <source>
        <dbReference type="ARBA" id="ARBA00022553"/>
    </source>
</evidence>
<keyword evidence="25" id="KW-1185">Reference proteome</keyword>
<feature type="domain" description="PAS" evidence="21">
    <location>
        <begin position="133"/>
        <end position="185"/>
    </location>
</feature>
<dbReference type="InterPro" id="IPR001610">
    <property type="entry name" value="PAC"/>
</dbReference>
<dbReference type="Pfam" id="PF13426">
    <property type="entry name" value="PAS_9"/>
    <property type="match status" value="2"/>
</dbReference>
<keyword evidence="8" id="KW-0812">Transmembrane</keyword>
<dbReference type="InterPro" id="IPR036641">
    <property type="entry name" value="HPT_dom_sf"/>
</dbReference>
<comment type="catalytic activity">
    <reaction evidence="1">
        <text>ATP + protein L-histidine = ADP + protein N-phospho-L-histidine.</text>
        <dbReference type="EC" id="2.7.13.3"/>
    </reaction>
</comment>
<keyword evidence="7" id="KW-0808">Transferase</keyword>
<feature type="domain" description="PAS" evidence="21">
    <location>
        <begin position="391"/>
        <end position="464"/>
    </location>
</feature>
<dbReference type="SUPFAM" id="SSF47226">
    <property type="entry name" value="Histidine-containing phosphotransfer domain, HPT domain"/>
    <property type="match status" value="1"/>
</dbReference>
<dbReference type="SMART" id="SM00091">
    <property type="entry name" value="PAS"/>
    <property type="match status" value="5"/>
</dbReference>
<evidence type="ECO:0000256" key="5">
    <source>
        <dbReference type="ARBA" id="ARBA00022475"/>
    </source>
</evidence>
<dbReference type="InterPro" id="IPR000700">
    <property type="entry name" value="PAS-assoc_C"/>
</dbReference>
<evidence type="ECO:0000256" key="2">
    <source>
        <dbReference type="ARBA" id="ARBA00004651"/>
    </source>
</evidence>
<feature type="domain" description="PAC" evidence="22">
    <location>
        <begin position="338"/>
        <end position="390"/>
    </location>
</feature>
<evidence type="ECO:0000256" key="17">
    <source>
        <dbReference type="PROSITE-ProRule" id="PRU00169"/>
    </source>
</evidence>
<evidence type="ECO:0000256" key="4">
    <source>
        <dbReference type="ARBA" id="ARBA00012438"/>
    </source>
</evidence>
<dbReference type="CDD" id="cd00130">
    <property type="entry name" value="PAS"/>
    <property type="match status" value="5"/>
</dbReference>
<dbReference type="PANTHER" id="PTHR45339">
    <property type="entry name" value="HYBRID SIGNAL TRANSDUCTION HISTIDINE KINASE J"/>
    <property type="match status" value="1"/>
</dbReference>
<dbReference type="Pfam" id="PF01627">
    <property type="entry name" value="Hpt"/>
    <property type="match status" value="1"/>
</dbReference>
<dbReference type="SMART" id="SM00086">
    <property type="entry name" value="PAC"/>
    <property type="match status" value="5"/>
</dbReference>
<dbReference type="InterPro" id="IPR004358">
    <property type="entry name" value="Sig_transdc_His_kin-like_C"/>
</dbReference>
<dbReference type="Pfam" id="PF00072">
    <property type="entry name" value="Response_reg"/>
    <property type="match status" value="2"/>
</dbReference>
<dbReference type="PROSITE" id="PS50110">
    <property type="entry name" value="RESPONSE_REGULATORY"/>
    <property type="match status" value="2"/>
</dbReference>
<evidence type="ECO:0000259" key="23">
    <source>
        <dbReference type="PROSITE" id="PS50894"/>
    </source>
</evidence>
<keyword evidence="5" id="KW-1003">Cell membrane</keyword>
<keyword evidence="12" id="KW-1133">Transmembrane helix</keyword>
<evidence type="ECO:0000256" key="14">
    <source>
        <dbReference type="ARBA" id="ARBA00023136"/>
    </source>
</evidence>
<keyword evidence="6 17" id="KW-0597">Phosphoprotein</keyword>
<evidence type="ECO:0000256" key="7">
    <source>
        <dbReference type="ARBA" id="ARBA00022679"/>
    </source>
</evidence>
<keyword evidence="18" id="KW-0175">Coiled coil</keyword>
<comment type="similarity">
    <text evidence="3">In the N-terminal section; belongs to the phytochrome family.</text>
</comment>
<evidence type="ECO:0000256" key="11">
    <source>
        <dbReference type="ARBA" id="ARBA00022840"/>
    </source>
</evidence>
<protein>
    <recommendedName>
        <fullName evidence="15">Circadian input-output histidine kinase CikA</fullName>
        <ecNumber evidence="4">2.7.13.3</ecNumber>
    </recommendedName>
</protein>
<dbReference type="GO" id="GO:0006355">
    <property type="term" value="P:regulation of DNA-templated transcription"/>
    <property type="evidence" value="ECO:0007669"/>
    <property type="project" value="InterPro"/>
</dbReference>
<evidence type="ECO:0000256" key="9">
    <source>
        <dbReference type="ARBA" id="ARBA00022741"/>
    </source>
</evidence>
<evidence type="ECO:0000256" key="1">
    <source>
        <dbReference type="ARBA" id="ARBA00000085"/>
    </source>
</evidence>
<keyword evidence="14" id="KW-0472">Membrane</keyword>
<dbReference type="CDD" id="cd00082">
    <property type="entry name" value="HisKA"/>
    <property type="match status" value="1"/>
</dbReference>
<evidence type="ECO:0000313" key="25">
    <source>
        <dbReference type="Proteomes" id="UP000501452"/>
    </source>
</evidence>
<dbReference type="InterPro" id="IPR003594">
    <property type="entry name" value="HATPase_dom"/>
</dbReference>
<dbReference type="SMART" id="SM00448">
    <property type="entry name" value="REC"/>
    <property type="match status" value="2"/>
</dbReference>
<dbReference type="InterPro" id="IPR036890">
    <property type="entry name" value="HATPase_C_sf"/>
</dbReference>
<keyword evidence="9" id="KW-0547">Nucleotide-binding</keyword>
<feature type="domain" description="Response regulatory" evidence="20">
    <location>
        <begin position="1053"/>
        <end position="1170"/>
    </location>
</feature>
<feature type="modified residue" description="4-aspartylphosphate" evidence="17">
    <location>
        <position position="955"/>
    </location>
</feature>
<evidence type="ECO:0000256" key="10">
    <source>
        <dbReference type="ARBA" id="ARBA00022777"/>
    </source>
</evidence>
<evidence type="ECO:0000256" key="16">
    <source>
        <dbReference type="PROSITE-ProRule" id="PRU00110"/>
    </source>
</evidence>
<keyword evidence="10" id="KW-0418">Kinase</keyword>
<feature type="domain" description="PAC" evidence="22">
    <location>
        <begin position="591"/>
        <end position="643"/>
    </location>
</feature>
<dbReference type="Gene3D" id="3.40.50.2300">
    <property type="match status" value="2"/>
</dbReference>
<dbReference type="InterPro" id="IPR036097">
    <property type="entry name" value="HisK_dim/P_sf"/>
</dbReference>
<dbReference type="Proteomes" id="UP000501452">
    <property type="component" value="Chromosome"/>
</dbReference>
<dbReference type="InterPro" id="IPR005467">
    <property type="entry name" value="His_kinase_dom"/>
</dbReference>
<dbReference type="InterPro" id="IPR003661">
    <property type="entry name" value="HisK_dim/P_dom"/>
</dbReference>
<reference evidence="24 25" key="1">
    <citation type="submission" date="2019-10" db="EMBL/GenBank/DDBJ databases">
        <title>Rubrobacter sp nov SCSIO 52090 isolated from a deep-sea sediment in the South China Sea.</title>
        <authorList>
            <person name="Chen R.W."/>
        </authorList>
    </citation>
    <scope>NUCLEOTIDE SEQUENCE [LARGE SCALE GENOMIC DNA]</scope>
    <source>
        <strain evidence="24 25">SCSIO 52909</strain>
    </source>
</reference>
<dbReference type="SUPFAM" id="SSF55874">
    <property type="entry name" value="ATPase domain of HSP90 chaperone/DNA topoisomerase II/histidine kinase"/>
    <property type="match status" value="1"/>
</dbReference>
<dbReference type="Gene3D" id="1.20.120.160">
    <property type="entry name" value="HPT domain"/>
    <property type="match status" value="1"/>
</dbReference>
<dbReference type="SUPFAM" id="SSF47384">
    <property type="entry name" value="Homodimeric domain of signal transducing histidine kinase"/>
    <property type="match status" value="1"/>
</dbReference>
<evidence type="ECO:0000256" key="8">
    <source>
        <dbReference type="ARBA" id="ARBA00022692"/>
    </source>
</evidence>
<dbReference type="EC" id="2.7.13.3" evidence="4"/>
<comment type="subcellular location">
    <subcellularLocation>
        <location evidence="2">Cell membrane</location>
        <topology evidence="2">Multi-pass membrane protein</topology>
    </subcellularLocation>
</comment>
<dbReference type="CDD" id="cd16922">
    <property type="entry name" value="HATPase_EvgS-ArcB-TorS-like"/>
    <property type="match status" value="1"/>
</dbReference>
<dbReference type="Pfam" id="PF00512">
    <property type="entry name" value="HisKA"/>
    <property type="match status" value="1"/>
</dbReference>
<evidence type="ECO:0000313" key="24">
    <source>
        <dbReference type="EMBL" id="QIN82884.1"/>
    </source>
</evidence>
<dbReference type="SUPFAM" id="SSF55785">
    <property type="entry name" value="PYP-like sensor domain (PAS domain)"/>
    <property type="match status" value="5"/>
</dbReference>
<dbReference type="Pfam" id="PF02518">
    <property type="entry name" value="HATPase_c"/>
    <property type="match status" value="1"/>
</dbReference>
<organism evidence="24 25">
    <name type="scientific">Rubrobacter tropicus</name>
    <dbReference type="NCBI Taxonomy" id="2653851"/>
    <lineage>
        <taxon>Bacteria</taxon>
        <taxon>Bacillati</taxon>
        <taxon>Actinomycetota</taxon>
        <taxon>Rubrobacteria</taxon>
        <taxon>Rubrobacterales</taxon>
        <taxon>Rubrobacteraceae</taxon>
        <taxon>Rubrobacter</taxon>
    </lineage>
</organism>
<feature type="domain" description="PAC" evidence="22">
    <location>
        <begin position="461"/>
        <end position="519"/>
    </location>
</feature>
<dbReference type="InterPro" id="IPR013656">
    <property type="entry name" value="PAS_4"/>
</dbReference>
<dbReference type="PROSITE" id="PS50113">
    <property type="entry name" value="PAC"/>
    <property type="match status" value="5"/>
</dbReference>
<dbReference type="InterPro" id="IPR013767">
    <property type="entry name" value="PAS_fold"/>
</dbReference>
<dbReference type="FunFam" id="1.10.287.130:FF:000003">
    <property type="entry name" value="Histidine kinase"/>
    <property type="match status" value="1"/>
</dbReference>
<dbReference type="GO" id="GO:0000155">
    <property type="term" value="F:phosphorelay sensor kinase activity"/>
    <property type="evidence" value="ECO:0007669"/>
    <property type="project" value="InterPro"/>
</dbReference>
<feature type="coiled-coil region" evidence="18">
    <location>
        <begin position="627"/>
        <end position="654"/>
    </location>
</feature>
<dbReference type="PROSITE" id="PS50112">
    <property type="entry name" value="PAS"/>
    <property type="match status" value="5"/>
</dbReference>
<gene>
    <name evidence="24" type="ORF">GBA63_09670</name>
</gene>
<dbReference type="Pfam" id="PF00989">
    <property type="entry name" value="PAS"/>
    <property type="match status" value="2"/>
</dbReference>
<dbReference type="PROSITE" id="PS50894">
    <property type="entry name" value="HPT"/>
    <property type="match status" value="1"/>
</dbReference>
<dbReference type="PRINTS" id="PR00344">
    <property type="entry name" value="BCTRLSENSOR"/>
</dbReference>
<evidence type="ECO:0000259" key="19">
    <source>
        <dbReference type="PROSITE" id="PS50109"/>
    </source>
</evidence>
<dbReference type="SMART" id="SM00388">
    <property type="entry name" value="HisKA"/>
    <property type="match status" value="1"/>
</dbReference>
<dbReference type="Gene3D" id="3.30.565.10">
    <property type="entry name" value="Histidine kinase-like ATPase, C-terminal domain"/>
    <property type="match status" value="1"/>
</dbReference>
<dbReference type="SMART" id="SM00073">
    <property type="entry name" value="HPT"/>
    <property type="match status" value="1"/>
</dbReference>
<dbReference type="FunFam" id="3.30.565.10:FF:000010">
    <property type="entry name" value="Sensor histidine kinase RcsC"/>
    <property type="match status" value="1"/>
</dbReference>
<dbReference type="RefSeq" id="WP_166175640.1">
    <property type="nucleotide sequence ID" value="NZ_CP045119.1"/>
</dbReference>
<evidence type="ECO:0000256" key="15">
    <source>
        <dbReference type="ARBA" id="ARBA00074306"/>
    </source>
</evidence>
<feature type="domain" description="Histidine kinase" evidence="19">
    <location>
        <begin position="661"/>
        <end position="882"/>
    </location>
</feature>
<evidence type="ECO:0000256" key="13">
    <source>
        <dbReference type="ARBA" id="ARBA00023012"/>
    </source>
</evidence>
<feature type="domain" description="PAS" evidence="21">
    <location>
        <begin position="520"/>
        <end position="575"/>
    </location>
</feature>
<dbReference type="CDD" id="cd17546">
    <property type="entry name" value="REC_hyHK_CKI1_RcsC-like"/>
    <property type="match status" value="2"/>
</dbReference>
<dbReference type="Gene3D" id="3.30.450.20">
    <property type="entry name" value="PAS domain"/>
    <property type="match status" value="5"/>
</dbReference>
<feature type="domain" description="HPt" evidence="23">
    <location>
        <begin position="1212"/>
        <end position="1313"/>
    </location>
</feature>
<evidence type="ECO:0000259" key="20">
    <source>
        <dbReference type="PROSITE" id="PS50110"/>
    </source>
</evidence>
<dbReference type="PANTHER" id="PTHR45339:SF1">
    <property type="entry name" value="HYBRID SIGNAL TRANSDUCTION HISTIDINE KINASE J"/>
    <property type="match status" value="1"/>
</dbReference>
<keyword evidence="13" id="KW-0902">Two-component regulatory system</keyword>
<evidence type="ECO:0000259" key="21">
    <source>
        <dbReference type="PROSITE" id="PS50112"/>
    </source>
</evidence>
<feature type="domain" description="PAC" evidence="22">
    <location>
        <begin position="212"/>
        <end position="263"/>
    </location>
</feature>
<dbReference type="InterPro" id="IPR001789">
    <property type="entry name" value="Sig_transdc_resp-reg_receiver"/>
</dbReference>
<dbReference type="InterPro" id="IPR011006">
    <property type="entry name" value="CheY-like_superfamily"/>
</dbReference>
<feature type="domain" description="PAS" evidence="21">
    <location>
        <begin position="11"/>
        <end position="76"/>
    </location>
</feature>
<dbReference type="KEGG" id="rub:GBA63_09670"/>
<dbReference type="NCBIfam" id="TIGR00229">
    <property type="entry name" value="sensory_box"/>
    <property type="match status" value="5"/>
</dbReference>
<dbReference type="Pfam" id="PF08448">
    <property type="entry name" value="PAS_4"/>
    <property type="match status" value="1"/>
</dbReference>
<dbReference type="InterPro" id="IPR008207">
    <property type="entry name" value="Sig_transdc_His_kin_Hpt_dom"/>
</dbReference>
<feature type="modified residue" description="Phosphohistidine" evidence="16">
    <location>
        <position position="1251"/>
    </location>
</feature>
<evidence type="ECO:0000256" key="18">
    <source>
        <dbReference type="SAM" id="Coils"/>
    </source>
</evidence>
<feature type="domain" description="Response regulatory" evidence="20">
    <location>
        <begin position="901"/>
        <end position="1022"/>
    </location>
</feature>
<feature type="domain" description="PAS" evidence="21">
    <location>
        <begin position="264"/>
        <end position="302"/>
    </location>
</feature>
<keyword evidence="11" id="KW-0067">ATP-binding</keyword>
<evidence type="ECO:0000256" key="3">
    <source>
        <dbReference type="ARBA" id="ARBA00006402"/>
    </source>
</evidence>
<evidence type="ECO:0000259" key="22">
    <source>
        <dbReference type="PROSITE" id="PS50113"/>
    </source>
</evidence>
<dbReference type="InterPro" id="IPR035965">
    <property type="entry name" value="PAS-like_dom_sf"/>
</dbReference>
<accession>A0A6G8Q8S0</accession>
<feature type="domain" description="PAC" evidence="22">
    <location>
        <begin position="80"/>
        <end position="132"/>
    </location>
</feature>
<dbReference type="SMART" id="SM00387">
    <property type="entry name" value="HATPase_c"/>
    <property type="match status" value="1"/>
</dbReference>
<dbReference type="InterPro" id="IPR000014">
    <property type="entry name" value="PAS"/>
</dbReference>
<evidence type="ECO:0000256" key="12">
    <source>
        <dbReference type="ARBA" id="ARBA00022989"/>
    </source>
</evidence>
<dbReference type="SUPFAM" id="SSF52172">
    <property type="entry name" value="CheY-like"/>
    <property type="match status" value="2"/>
</dbReference>
<dbReference type="GO" id="GO:0005886">
    <property type="term" value="C:plasma membrane"/>
    <property type="evidence" value="ECO:0007669"/>
    <property type="project" value="UniProtKB-SubCell"/>
</dbReference>
<dbReference type="PROSITE" id="PS50109">
    <property type="entry name" value="HIS_KIN"/>
    <property type="match status" value="1"/>
</dbReference>
<feature type="modified residue" description="4-aspartylphosphate" evidence="17">
    <location>
        <position position="1102"/>
    </location>
</feature>
<sequence>MTPLAGDGGCRSVIDELRDGYFEVDLAGNITVVNPALCEILGRPARELEGTNNRAYGDPEDAPKVYAAFNEVYRTGAPNPGFGSRVIRKDGTRRTVETSVSLVRDEKGEAVGFRGILRDVTDRVRVDEELARQVRRNESILNSAGEGIYGLDRAGRVTFVNPVASSMLGYEIEELVGRPMHELTHHTTSDEKPYPSGKCPIYRAITDGTFHRVADEVFWRKDGTSFPVEYASTPIFEGGEAVGAVVTFSDITERKGDEEALRRAEEAYRSLFENATVGIFRTSVDGRILMANTALARMHGYETPGHLLAGVDGAGQLYADPVRRDEFVRLLSREGEVSGFEVEGRKKNGAAFWISLTAWAVRDEDGSVVGFEGRAEDVSERKKVEDELRSAHQELNSHFENSPVGVVEWDKDLRVLRWSGGAERIFGWGADEVVGQTIGGDLRFIHEQDEEEVGAVVTRLLDGEDRVVFSNRNYRKDGSVLDCEWYNSVLRDESGGVLSVMSLVLDVTARERANREARELANYSRTIVETTPDALTAVDLEGKITDTNAAMQEVTGLRRDELIGSSIFSYFPEPERGVRGLEAVLTHGSLRDFPLEIRHRDGRITPVLYNAAALRDAGGEVIGALGSARDVTERRRAEAELKEAKEDAESASRAKSGFLASMSHEIRTPMNGVIGMAELLAGTNLDPEQREYAETVRSSGEALLTIINDILDFSKIEAGKMRLEVIDFDLGGVIEETVGLLSGRAREKGIGLEFLLEPGLPTALRGDPGRIRQILTNLTGNAIKFTEQGRVALRVRLIGEEAERVAVRFEVSDTGIGMTEEQRGDLFRAFFQADVSTTRRYGGTGLGLAISRQLVELMGGEIGVESEYGVGSTFWFILPLGKQSKVVPVAPRPREELRGLRALVVGGDVSNRRILQRQLRSWGMDGGAAEDGPRALAELRSAARGERPYDVALLDVTGPGADRIKLAREIKIDPKISSTRLLLLVSSGRPGDGRRAAEAGIEAYLTKPVRQSELYDTLATVLGNFSESTEGRKEAYLVTRHSVREGRSGAGARVLLVEDNAVNQRVAMRMLEKLGYRVELAADGVEALEALAKKHYAAVLMDVQMPNMDGYEATAEIRGREGPAGHTPIIAMTANAMRGDREKALEAGMDDYVPKPVRSEDLDATLSRWVVPDREGPEGVADDGSADPSPEEAEVLDRAVISSLRGLQGEGDPDIVAELATMFLEDASERLLELRKAIRQGDAEKVASVSHALKGASGNLGAKRVFALCQEFEEMGNSGVLAGASGRIGRLEVEVTRARAELEEISRVEEEPG</sequence>
<dbReference type="Gene3D" id="1.10.287.130">
    <property type="match status" value="1"/>
</dbReference>
<name>A0A6G8Q8S0_9ACTN</name>
<proteinExistence type="inferred from homology"/>
<dbReference type="EMBL" id="CP045119">
    <property type="protein sequence ID" value="QIN82884.1"/>
    <property type="molecule type" value="Genomic_DNA"/>
</dbReference>
<dbReference type="GO" id="GO:0005524">
    <property type="term" value="F:ATP binding"/>
    <property type="evidence" value="ECO:0007669"/>
    <property type="project" value="UniProtKB-KW"/>
</dbReference>